<keyword evidence="1" id="KW-0812">Transmembrane</keyword>
<keyword evidence="1" id="KW-0472">Membrane</keyword>
<feature type="transmembrane region" description="Helical" evidence="1">
    <location>
        <begin position="144"/>
        <end position="164"/>
    </location>
</feature>
<feature type="transmembrane region" description="Helical" evidence="1">
    <location>
        <begin position="171"/>
        <end position="190"/>
    </location>
</feature>
<protein>
    <submittedName>
        <fullName evidence="2">OpgC domain-containing protein</fullName>
    </submittedName>
</protein>
<evidence type="ECO:0000256" key="1">
    <source>
        <dbReference type="SAM" id="Phobius"/>
    </source>
</evidence>
<feature type="transmembrane region" description="Helical" evidence="1">
    <location>
        <begin position="202"/>
        <end position="221"/>
    </location>
</feature>
<feature type="transmembrane region" description="Helical" evidence="1">
    <location>
        <begin position="322"/>
        <end position="341"/>
    </location>
</feature>
<dbReference type="PIRSF" id="PIRSF028704">
    <property type="entry name" value="UPC028704"/>
    <property type="match status" value="1"/>
</dbReference>
<dbReference type="EMBL" id="JAEKJA010000003">
    <property type="protein sequence ID" value="MBJ3775068.1"/>
    <property type="molecule type" value="Genomic_DNA"/>
</dbReference>
<keyword evidence="1" id="KW-1133">Transmembrane helix</keyword>
<dbReference type="AlphaFoldDB" id="A0A934IEI4"/>
<feature type="transmembrane region" description="Helical" evidence="1">
    <location>
        <begin position="277"/>
        <end position="294"/>
    </location>
</feature>
<name>A0A934IEI4_9HYPH</name>
<feature type="transmembrane region" description="Helical" evidence="1">
    <location>
        <begin position="52"/>
        <end position="69"/>
    </location>
</feature>
<dbReference type="InterPro" id="IPR014550">
    <property type="entry name" value="UCP028704_OpgC"/>
</dbReference>
<dbReference type="Proteomes" id="UP000609531">
    <property type="component" value="Unassembled WGS sequence"/>
</dbReference>
<comment type="caution">
    <text evidence="2">The sequence shown here is derived from an EMBL/GenBank/DDBJ whole genome shotgun (WGS) entry which is preliminary data.</text>
</comment>
<organism evidence="2 3">
    <name type="scientific">Acuticoccus mangrovi</name>
    <dbReference type="NCBI Taxonomy" id="2796142"/>
    <lineage>
        <taxon>Bacteria</taxon>
        <taxon>Pseudomonadati</taxon>
        <taxon>Pseudomonadota</taxon>
        <taxon>Alphaproteobacteria</taxon>
        <taxon>Hyphomicrobiales</taxon>
        <taxon>Amorphaceae</taxon>
        <taxon>Acuticoccus</taxon>
    </lineage>
</organism>
<feature type="transmembrane region" description="Helical" evidence="1">
    <location>
        <begin position="347"/>
        <end position="370"/>
    </location>
</feature>
<evidence type="ECO:0000313" key="3">
    <source>
        <dbReference type="Proteomes" id="UP000609531"/>
    </source>
</evidence>
<dbReference type="PANTHER" id="PTHR38592">
    <property type="entry name" value="BLL4819 PROTEIN"/>
    <property type="match status" value="1"/>
</dbReference>
<evidence type="ECO:0000313" key="2">
    <source>
        <dbReference type="EMBL" id="MBJ3775068.1"/>
    </source>
</evidence>
<accession>A0A934IEI4</accession>
<reference evidence="2" key="1">
    <citation type="submission" date="2020-12" db="EMBL/GenBank/DDBJ databases">
        <title>Bacterial taxonomy.</title>
        <authorList>
            <person name="Pan X."/>
        </authorList>
    </citation>
    <scope>NUCLEOTIDE SEQUENCE</scope>
    <source>
        <strain evidence="2">B2012</strain>
    </source>
</reference>
<keyword evidence="3" id="KW-1185">Reference proteome</keyword>
<proteinExistence type="predicted"/>
<sequence>MSGTLPTGRPRDLRLDFFRGLGMFIIFIAHVPNNAWNNWIPARFGASDATEIFVFCSGMASALAFGAVFRDRSALLGAARTAHRVWQVYWAHIGLFCIVVAMIAWFDTLVGSDFYTTRLYVRPFLEDPASHLIGLMTLRYVPNYFDILPMYLVLLAMMPIIATLGLANRWLAFALMAGLWLVAQADYLSLSAEVRAGVEREWFFNPFGWQLVFFTGFAFMMGWIKAPPIKRSLVVLAVAILLLNVLFASRFGWENFDFVYQTRDLAMWTFEKTDFGLMRYVHFLALAYLAYVAAGEGGRRLAGAGAWGAFVRTVRRVGQQSLAVFLSSMVLAQIVGALLDVTGRTPLTIAFFNLAGFATLVVVATTVAWFKHQPWRRPHQPAAGAAKVERASGVERLTLEPAR</sequence>
<feature type="transmembrane region" description="Helical" evidence="1">
    <location>
        <begin position="233"/>
        <end position="253"/>
    </location>
</feature>
<dbReference type="Pfam" id="PF10129">
    <property type="entry name" value="OpgC_C"/>
    <property type="match status" value="1"/>
</dbReference>
<feature type="transmembrane region" description="Helical" evidence="1">
    <location>
        <begin position="12"/>
        <end position="32"/>
    </location>
</feature>
<dbReference type="PANTHER" id="PTHR38592:SF3">
    <property type="entry name" value="BLL4819 PROTEIN"/>
    <property type="match status" value="1"/>
</dbReference>
<gene>
    <name evidence="2" type="ORF">JCR33_05175</name>
</gene>
<feature type="transmembrane region" description="Helical" evidence="1">
    <location>
        <begin position="89"/>
        <end position="106"/>
    </location>
</feature>